<sequence>MDIDGFLKETNFDKALEEAKRRQEQADLEAEALSQEAEGDCDGCKI</sequence>
<name>A0A5J6T923_9CAUD</name>
<accession>A0A5J6T923</accession>
<feature type="region of interest" description="Disordered" evidence="1">
    <location>
        <begin position="26"/>
        <end position="46"/>
    </location>
</feature>
<evidence type="ECO:0000313" key="2">
    <source>
        <dbReference type="EMBL" id="QFG06655.1"/>
    </source>
</evidence>
<keyword evidence="3" id="KW-1185">Reference proteome</keyword>
<organism evidence="2 3">
    <name type="scientific">Proteus phage Myduc</name>
    <dbReference type="NCBI Taxonomy" id="2650874"/>
    <lineage>
        <taxon>Viruses</taxon>
        <taxon>Duplodnaviria</taxon>
        <taxon>Heunggongvirae</taxon>
        <taxon>Uroviricota</taxon>
        <taxon>Caudoviricetes</taxon>
        <taxon>Chaseviridae</taxon>
        <taxon>Cleopatravirinae</taxon>
        <taxon>Myducvirus</taxon>
        <taxon>Myducvirus myduc</taxon>
    </lineage>
</organism>
<evidence type="ECO:0000256" key="1">
    <source>
        <dbReference type="SAM" id="MobiDB-lite"/>
    </source>
</evidence>
<protein>
    <submittedName>
        <fullName evidence="2">Uncharacterized protein</fullName>
    </submittedName>
</protein>
<evidence type="ECO:0000313" key="3">
    <source>
        <dbReference type="Proteomes" id="UP000327513"/>
    </source>
</evidence>
<proteinExistence type="predicted"/>
<gene>
    <name evidence="2" type="ORF">CPT_Myduc_032</name>
</gene>
<dbReference type="EMBL" id="MN098326">
    <property type="protein sequence ID" value="QFG06655.1"/>
    <property type="molecule type" value="Genomic_DNA"/>
</dbReference>
<feature type="compositionally biased region" description="Acidic residues" evidence="1">
    <location>
        <begin position="37"/>
        <end position="46"/>
    </location>
</feature>
<reference evidence="3" key="1">
    <citation type="submission" date="2019-06" db="EMBL/GenBank/DDBJ databases">
        <title>Complete genome of Proteus mirabilis phage Myduc.</title>
        <authorList>
            <person name="Tran J.S."/>
            <person name="Lessor L."/>
            <person name="O'Leary C."/>
            <person name="Bonasera R.M."/>
            <person name="Liu M."/>
        </authorList>
    </citation>
    <scope>NUCLEOTIDE SEQUENCE [LARGE SCALE GENOMIC DNA]</scope>
</reference>
<dbReference type="Proteomes" id="UP000327513">
    <property type="component" value="Segment"/>
</dbReference>